<dbReference type="InterPro" id="IPR000014">
    <property type="entry name" value="PAS"/>
</dbReference>
<sequence>MAAQQRAELAIQQAERAEGRLRAALEILPQGIVFLDAEGRYILWNKKYEELYSGTADLFRTGERLEDTLRVGVTRGNYPEAVGREEAWIAERMLHLSSASGRHEQRTSEGRHLLIEERRTPEGDIIGLRIDVTEMKQREESFRLLFQANPVPMFVHHLETDAILAANEAAVAHYGYAETSLLKMRLGDLRTDAPSHAVRRYSADLQGAPEHHCKASGEPITVCIYARALTYDGQPAALVSVVDVTERERVESRIAHMAHHDALTDLPNRVLFRERIEYELRRRAGTGLTAVFCLDLDNFKAVNDALGHPTGDKLLQQVSQRLLNEVCKGDTVARLGGDEFAVLRPDMPDAATAAALATRLIQAIGAPYEIDDHTVSVGLSIGIALGPPDGATCEALVKSADLALYRAKTDGRGTFCFFEPEMDARLQRRRRLELDLRAALAAEAIEVHYQPLLNLRTGAISGFEALVRWPHAEGDVSPGEFIPIAEESGLIYALGTYVLRRACRDASQWPSDVKVAVNLSALQFRHGDLVATVQSALAAAGISPQRLDLEITEALVLDRSERVLNTLRTLRGMGIGISMDDFGTGYSSLSYLRSFPFDKIKIDRSFVTNLNENTDSQAIVRAILSLGNSLGIAITAEGVETELDLACLQAEGCLEAQGFLFAKAQPASAVAAMLLGEGEAPPRAGSAA</sequence>
<gene>
    <name evidence="4" type="ORF">SCD90_01145</name>
</gene>
<dbReference type="InterPro" id="IPR029787">
    <property type="entry name" value="Nucleotide_cyclase"/>
</dbReference>
<feature type="domain" description="EAL" evidence="2">
    <location>
        <begin position="429"/>
        <end position="678"/>
    </location>
</feature>
<dbReference type="Pfam" id="PF12860">
    <property type="entry name" value="PAS_7"/>
    <property type="match status" value="1"/>
</dbReference>
<dbReference type="Gene3D" id="3.30.450.20">
    <property type="entry name" value="PAS domain"/>
    <property type="match status" value="2"/>
</dbReference>
<dbReference type="PROSITE" id="PS50887">
    <property type="entry name" value="GGDEF"/>
    <property type="match status" value="1"/>
</dbReference>
<dbReference type="PROSITE" id="PS50883">
    <property type="entry name" value="EAL"/>
    <property type="match status" value="1"/>
</dbReference>
<dbReference type="InterPro" id="IPR043128">
    <property type="entry name" value="Rev_trsase/Diguanyl_cyclase"/>
</dbReference>
<evidence type="ECO:0000313" key="4">
    <source>
        <dbReference type="EMBL" id="MDX6804655.1"/>
    </source>
</evidence>
<dbReference type="Pfam" id="PF00990">
    <property type="entry name" value="GGDEF"/>
    <property type="match status" value="1"/>
</dbReference>
<dbReference type="CDD" id="cd01948">
    <property type="entry name" value="EAL"/>
    <property type="match status" value="1"/>
</dbReference>
<name>A0ABU4RLN0_9HYPH</name>
<reference evidence="4 5" key="1">
    <citation type="submission" date="2023-11" db="EMBL/GenBank/DDBJ databases">
        <authorList>
            <person name="Bao R."/>
        </authorList>
    </citation>
    <scope>NUCLEOTIDE SEQUENCE [LARGE SCALE GENOMIC DNA]</scope>
    <source>
        <strain evidence="4 5">PJ23</strain>
    </source>
</reference>
<evidence type="ECO:0000313" key="5">
    <source>
        <dbReference type="Proteomes" id="UP001274321"/>
    </source>
</evidence>
<dbReference type="InterPro" id="IPR052155">
    <property type="entry name" value="Biofilm_reg_signaling"/>
</dbReference>
<dbReference type="SUPFAM" id="SSF141868">
    <property type="entry name" value="EAL domain-like"/>
    <property type="match status" value="1"/>
</dbReference>
<dbReference type="EMBL" id="JAXAFJ010000001">
    <property type="protein sequence ID" value="MDX6804655.1"/>
    <property type="molecule type" value="Genomic_DNA"/>
</dbReference>
<evidence type="ECO:0000259" key="3">
    <source>
        <dbReference type="PROSITE" id="PS50887"/>
    </source>
</evidence>
<feature type="domain" description="GGDEF" evidence="3">
    <location>
        <begin position="287"/>
        <end position="420"/>
    </location>
</feature>
<dbReference type="SUPFAM" id="SSF55073">
    <property type="entry name" value="Nucleotide cyclase"/>
    <property type="match status" value="1"/>
</dbReference>
<dbReference type="Pfam" id="PF13188">
    <property type="entry name" value="PAS_8"/>
    <property type="match status" value="1"/>
</dbReference>
<dbReference type="PROSITE" id="PS50112">
    <property type="entry name" value="PAS"/>
    <property type="match status" value="1"/>
</dbReference>
<dbReference type="InterPro" id="IPR035919">
    <property type="entry name" value="EAL_sf"/>
</dbReference>
<keyword evidence="5" id="KW-1185">Reference proteome</keyword>
<dbReference type="CDD" id="cd01949">
    <property type="entry name" value="GGDEF"/>
    <property type="match status" value="1"/>
</dbReference>
<protein>
    <submittedName>
        <fullName evidence="4">EAL domain-containing protein</fullName>
    </submittedName>
</protein>
<dbReference type="PANTHER" id="PTHR44757">
    <property type="entry name" value="DIGUANYLATE CYCLASE DGCP"/>
    <property type="match status" value="1"/>
</dbReference>
<dbReference type="SMART" id="SM00052">
    <property type="entry name" value="EAL"/>
    <property type="match status" value="1"/>
</dbReference>
<accession>A0ABU4RLN0</accession>
<dbReference type="SMART" id="SM00091">
    <property type="entry name" value="PAS"/>
    <property type="match status" value="2"/>
</dbReference>
<dbReference type="NCBIfam" id="TIGR00229">
    <property type="entry name" value="sensory_box"/>
    <property type="match status" value="1"/>
</dbReference>
<dbReference type="InterPro" id="IPR000160">
    <property type="entry name" value="GGDEF_dom"/>
</dbReference>
<feature type="domain" description="PAS" evidence="1">
    <location>
        <begin position="17"/>
        <end position="53"/>
    </location>
</feature>
<proteinExistence type="predicted"/>
<dbReference type="Gene3D" id="3.20.20.450">
    <property type="entry name" value="EAL domain"/>
    <property type="match status" value="1"/>
</dbReference>
<organism evidence="4 5">
    <name type="scientific">Terrihabitans rhizophilus</name>
    <dbReference type="NCBI Taxonomy" id="3092662"/>
    <lineage>
        <taxon>Bacteria</taxon>
        <taxon>Pseudomonadati</taxon>
        <taxon>Pseudomonadota</taxon>
        <taxon>Alphaproteobacteria</taxon>
        <taxon>Hyphomicrobiales</taxon>
        <taxon>Terrihabitans</taxon>
    </lineage>
</organism>
<dbReference type="Proteomes" id="UP001274321">
    <property type="component" value="Unassembled WGS sequence"/>
</dbReference>
<evidence type="ECO:0000259" key="1">
    <source>
        <dbReference type="PROSITE" id="PS50112"/>
    </source>
</evidence>
<dbReference type="InterPro" id="IPR035965">
    <property type="entry name" value="PAS-like_dom_sf"/>
</dbReference>
<dbReference type="SMART" id="SM00267">
    <property type="entry name" value="GGDEF"/>
    <property type="match status" value="1"/>
</dbReference>
<dbReference type="SUPFAM" id="SSF55785">
    <property type="entry name" value="PYP-like sensor domain (PAS domain)"/>
    <property type="match status" value="2"/>
</dbReference>
<comment type="caution">
    <text evidence="4">The sequence shown here is derived from an EMBL/GenBank/DDBJ whole genome shotgun (WGS) entry which is preliminary data.</text>
</comment>
<dbReference type="InterPro" id="IPR001633">
    <property type="entry name" value="EAL_dom"/>
</dbReference>
<dbReference type="Gene3D" id="3.30.70.270">
    <property type="match status" value="1"/>
</dbReference>
<dbReference type="NCBIfam" id="TIGR00254">
    <property type="entry name" value="GGDEF"/>
    <property type="match status" value="1"/>
</dbReference>
<dbReference type="Pfam" id="PF00563">
    <property type="entry name" value="EAL"/>
    <property type="match status" value="1"/>
</dbReference>
<dbReference type="PANTHER" id="PTHR44757:SF2">
    <property type="entry name" value="BIOFILM ARCHITECTURE MAINTENANCE PROTEIN MBAA"/>
    <property type="match status" value="1"/>
</dbReference>
<evidence type="ECO:0000259" key="2">
    <source>
        <dbReference type="PROSITE" id="PS50883"/>
    </source>
</evidence>